<dbReference type="AlphaFoldDB" id="A0AAN9ZJB1"/>
<dbReference type="EMBL" id="JAZDUA010000005">
    <property type="protein sequence ID" value="KAK7874079.1"/>
    <property type="molecule type" value="Genomic_DNA"/>
</dbReference>
<sequence length="319" mass="33710">MPPVSEAQASPRARAPIPTPAVKAPNAPSQPPAAKATGPAEEPKGSEGSAKRPSIPPPQVPSPAEMYLQKALAELENLKRTITPMLKSDLSSGDSSRIGLAWQGMRDAIIGLNASSVTQSTLLGELRRGGAPVPREADKEPKEKGKQSAPRPAQTARPTLQEVVAEAVTEPLREAVKVAAVSALQNPVRVASNPASGPPAVKALRPPTAKQIVNSRPKTRSAPQKSKYTVVVCSNKGKTTHDALLAEVSSLLQDKGARIHRTGFAPGPGVLFIDADSEKSRSIIEETVRNSTEIRLRDTETKHAPKIVVHGIPKATMTF</sequence>
<name>A0AAN9ZJB1_9ORTH</name>
<comment type="caution">
    <text evidence="2">The sequence shown here is derived from an EMBL/GenBank/DDBJ whole genome shotgun (WGS) entry which is preliminary data.</text>
</comment>
<proteinExistence type="predicted"/>
<dbReference type="Proteomes" id="UP001378592">
    <property type="component" value="Unassembled WGS sequence"/>
</dbReference>
<accession>A0AAN9ZJB1</accession>
<protein>
    <submittedName>
        <fullName evidence="2">Uncharacterized protein</fullName>
    </submittedName>
</protein>
<gene>
    <name evidence="2" type="ORF">R5R35_004623</name>
</gene>
<feature type="compositionally biased region" description="Basic and acidic residues" evidence="1">
    <location>
        <begin position="135"/>
        <end position="146"/>
    </location>
</feature>
<keyword evidence="3" id="KW-1185">Reference proteome</keyword>
<feature type="region of interest" description="Disordered" evidence="1">
    <location>
        <begin position="124"/>
        <end position="159"/>
    </location>
</feature>
<evidence type="ECO:0000313" key="3">
    <source>
        <dbReference type="Proteomes" id="UP001378592"/>
    </source>
</evidence>
<evidence type="ECO:0000313" key="2">
    <source>
        <dbReference type="EMBL" id="KAK7874079.1"/>
    </source>
</evidence>
<evidence type="ECO:0000256" key="1">
    <source>
        <dbReference type="SAM" id="MobiDB-lite"/>
    </source>
</evidence>
<organism evidence="2 3">
    <name type="scientific">Gryllus longicercus</name>
    <dbReference type="NCBI Taxonomy" id="2509291"/>
    <lineage>
        <taxon>Eukaryota</taxon>
        <taxon>Metazoa</taxon>
        <taxon>Ecdysozoa</taxon>
        <taxon>Arthropoda</taxon>
        <taxon>Hexapoda</taxon>
        <taxon>Insecta</taxon>
        <taxon>Pterygota</taxon>
        <taxon>Neoptera</taxon>
        <taxon>Polyneoptera</taxon>
        <taxon>Orthoptera</taxon>
        <taxon>Ensifera</taxon>
        <taxon>Gryllidea</taxon>
        <taxon>Grylloidea</taxon>
        <taxon>Gryllidae</taxon>
        <taxon>Gryllinae</taxon>
        <taxon>Gryllus</taxon>
    </lineage>
</organism>
<feature type="region of interest" description="Disordered" evidence="1">
    <location>
        <begin position="1"/>
        <end position="68"/>
    </location>
</feature>
<reference evidence="2 3" key="1">
    <citation type="submission" date="2024-03" db="EMBL/GenBank/DDBJ databases">
        <title>The genome assembly and annotation of the cricket Gryllus longicercus Weissman &amp; Gray.</title>
        <authorList>
            <person name="Szrajer S."/>
            <person name="Gray D."/>
            <person name="Ylla G."/>
        </authorList>
    </citation>
    <scope>NUCLEOTIDE SEQUENCE [LARGE SCALE GENOMIC DNA]</scope>
    <source>
        <strain evidence="2">DAG 2021-001</strain>
        <tissue evidence="2">Whole body minus gut</tissue>
    </source>
</reference>